<evidence type="ECO:0000313" key="2">
    <source>
        <dbReference type="EMBL" id="TDD35674.1"/>
    </source>
</evidence>
<gene>
    <name evidence="2" type="ORF">E1286_39265</name>
</gene>
<keyword evidence="3" id="KW-1185">Reference proteome</keyword>
<dbReference type="Proteomes" id="UP000295302">
    <property type="component" value="Unassembled WGS sequence"/>
</dbReference>
<organism evidence="2 3">
    <name type="scientific">Nonomuraea terrae</name>
    <dbReference type="NCBI Taxonomy" id="2530383"/>
    <lineage>
        <taxon>Bacteria</taxon>
        <taxon>Bacillati</taxon>
        <taxon>Actinomycetota</taxon>
        <taxon>Actinomycetes</taxon>
        <taxon>Streptosporangiales</taxon>
        <taxon>Streptosporangiaceae</taxon>
        <taxon>Nonomuraea</taxon>
    </lineage>
</organism>
<feature type="domain" description="DUF2510" evidence="1">
    <location>
        <begin position="12"/>
        <end position="44"/>
    </location>
</feature>
<dbReference type="InterPro" id="IPR018929">
    <property type="entry name" value="DUF2510"/>
</dbReference>
<proteinExistence type="predicted"/>
<evidence type="ECO:0000259" key="1">
    <source>
        <dbReference type="Pfam" id="PF10708"/>
    </source>
</evidence>
<protein>
    <submittedName>
        <fullName evidence="2">DUF2510 domain-containing protein</fullName>
    </submittedName>
</protein>
<dbReference type="RefSeq" id="WP_132621105.1">
    <property type="nucleotide sequence ID" value="NZ_SMKQ01000213.1"/>
</dbReference>
<dbReference type="EMBL" id="SMKQ01000213">
    <property type="protein sequence ID" value="TDD35674.1"/>
    <property type="molecule type" value="Genomic_DNA"/>
</dbReference>
<name>A0A4R4XWZ8_9ACTN</name>
<dbReference type="OrthoDB" id="5065474at2"/>
<sequence>MNTPHPPVQPSPGYYRDPGGRPCLRWWDGHRWTPRTAPLPPQSPEPAPSKGSAGKWLTGIGIAAALAALGWLIPTAVAIVGDVDPVVVVLGGQEVRRDDLAGAMEALSTYADMEPGDPDSSARHAFCDALPAAFAAKGIEVSYPSGEGSFVGSCVRAR</sequence>
<comment type="caution">
    <text evidence="2">The sequence shown here is derived from an EMBL/GenBank/DDBJ whole genome shotgun (WGS) entry which is preliminary data.</text>
</comment>
<dbReference type="AlphaFoldDB" id="A0A4R4XWZ8"/>
<evidence type="ECO:0000313" key="3">
    <source>
        <dbReference type="Proteomes" id="UP000295302"/>
    </source>
</evidence>
<reference evidence="2 3" key="1">
    <citation type="submission" date="2019-03" db="EMBL/GenBank/DDBJ databases">
        <title>Draft genome sequences of novel Actinobacteria.</title>
        <authorList>
            <person name="Sahin N."/>
            <person name="Ay H."/>
            <person name="Saygin H."/>
        </authorList>
    </citation>
    <scope>NUCLEOTIDE SEQUENCE [LARGE SCALE GENOMIC DNA]</scope>
    <source>
        <strain evidence="2 3">CH32</strain>
    </source>
</reference>
<dbReference type="Pfam" id="PF10708">
    <property type="entry name" value="DUF2510"/>
    <property type="match status" value="1"/>
</dbReference>
<accession>A0A4R4XWZ8</accession>